<dbReference type="Pfam" id="PF00377">
    <property type="entry name" value="Prion"/>
    <property type="match status" value="1"/>
</dbReference>
<dbReference type="PANTHER" id="PTHR15506">
    <property type="entry name" value="DOPPEL PRION"/>
    <property type="match status" value="1"/>
</dbReference>
<evidence type="ECO:0000256" key="11">
    <source>
        <dbReference type="ARBA" id="ARBA00023157"/>
    </source>
</evidence>
<evidence type="ECO:0000256" key="10">
    <source>
        <dbReference type="ARBA" id="ARBA00023136"/>
    </source>
</evidence>
<evidence type="ECO:0000256" key="12">
    <source>
        <dbReference type="ARBA" id="ARBA00023180"/>
    </source>
</evidence>
<keyword evidence="12" id="KW-0325">Glycoprotein</keyword>
<dbReference type="GO" id="GO:0005507">
    <property type="term" value="F:copper ion binding"/>
    <property type="evidence" value="ECO:0007669"/>
    <property type="project" value="UniProtKB-ARBA"/>
</dbReference>
<dbReference type="Gene3D" id="1.10.790.10">
    <property type="entry name" value="Prion/Doppel protein, beta-ribbon domain"/>
    <property type="match status" value="1"/>
</dbReference>
<dbReference type="SUPFAM" id="SSF54098">
    <property type="entry name" value="Prion-like"/>
    <property type="match status" value="1"/>
</dbReference>
<evidence type="ECO:0000256" key="4">
    <source>
        <dbReference type="ARBA" id="ARBA00022622"/>
    </source>
</evidence>
<keyword evidence="11" id="KW-1015">Disulfide bond</keyword>
<protein>
    <recommendedName>
        <fullName evidence="16">Prion-like protein doppel</fullName>
    </recommendedName>
    <alternativeName>
        <fullName evidence="17">PrPLP</fullName>
    </alternativeName>
</protein>
<proteinExistence type="inferred from homology"/>
<dbReference type="OrthoDB" id="9523143at2759"/>
<dbReference type="GO" id="GO:0051260">
    <property type="term" value="P:protein homooligomerization"/>
    <property type="evidence" value="ECO:0007669"/>
    <property type="project" value="InterPro"/>
</dbReference>
<evidence type="ECO:0000256" key="8">
    <source>
        <dbReference type="ARBA" id="ARBA00023008"/>
    </source>
</evidence>
<keyword evidence="4" id="KW-0336">GPI-anchor</keyword>
<dbReference type="InterPro" id="IPR022416">
    <property type="entry name" value="Prion/Doppel_prot_b-ribbon_dom"/>
</dbReference>
<evidence type="ECO:0000259" key="19">
    <source>
        <dbReference type="Pfam" id="PF00377"/>
    </source>
</evidence>
<dbReference type="GO" id="GO:0006878">
    <property type="term" value="P:intracellular copper ion homeostasis"/>
    <property type="evidence" value="ECO:0007669"/>
    <property type="project" value="TreeGrafter"/>
</dbReference>
<keyword evidence="10" id="KW-0472">Membrane</keyword>
<evidence type="ECO:0000256" key="15">
    <source>
        <dbReference type="ARBA" id="ARBA00059882"/>
    </source>
</evidence>
<evidence type="ECO:0000256" key="17">
    <source>
        <dbReference type="ARBA" id="ARBA00078045"/>
    </source>
</evidence>
<evidence type="ECO:0000256" key="13">
    <source>
        <dbReference type="ARBA" id="ARBA00023279"/>
    </source>
</evidence>
<dbReference type="AlphaFoldDB" id="A0A091CVS2"/>
<feature type="signal peptide" evidence="18">
    <location>
        <begin position="1"/>
        <end position="26"/>
    </location>
</feature>
<dbReference type="STRING" id="885580.ENSFDAP00000007641"/>
<evidence type="ECO:0000313" key="21">
    <source>
        <dbReference type="Proteomes" id="UP000028990"/>
    </source>
</evidence>
<dbReference type="eggNOG" id="ENOG502RAT9">
    <property type="taxonomic scope" value="Eukaryota"/>
</dbReference>
<evidence type="ECO:0000256" key="1">
    <source>
        <dbReference type="ARBA" id="ARBA00004609"/>
    </source>
</evidence>
<evidence type="ECO:0000256" key="2">
    <source>
        <dbReference type="ARBA" id="ARBA00009910"/>
    </source>
</evidence>
<dbReference type="InterPro" id="IPR021566">
    <property type="entry name" value="Doppel"/>
</dbReference>
<feature type="chain" id="PRO_5001871315" description="Prion-like protein doppel" evidence="18">
    <location>
        <begin position="27"/>
        <end position="179"/>
    </location>
</feature>
<dbReference type="OMA" id="HYDGCSE"/>
<dbReference type="FunFam" id="1.10.790.10:FF:000002">
    <property type="entry name" value="Prion-like protein doppel"/>
    <property type="match status" value="1"/>
</dbReference>
<keyword evidence="21" id="KW-1185">Reference proteome</keyword>
<feature type="domain" description="Prion/Doppel protein beta-ribbon" evidence="19">
    <location>
        <begin position="64"/>
        <end position="179"/>
    </location>
</feature>
<dbReference type="Pfam" id="PF11466">
    <property type="entry name" value="Doppel"/>
    <property type="match status" value="1"/>
</dbReference>
<dbReference type="PANTHER" id="PTHR15506:SF0">
    <property type="entry name" value="PRION-LIKE PROTEIN DOPPEL"/>
    <property type="match status" value="1"/>
</dbReference>
<evidence type="ECO:0000256" key="6">
    <source>
        <dbReference type="ARBA" id="ARBA00022723"/>
    </source>
</evidence>
<accession>A0A091CVS2</accession>
<dbReference type="Proteomes" id="UP000028990">
    <property type="component" value="Unassembled WGS sequence"/>
</dbReference>
<keyword evidence="3" id="KW-1003">Cell membrane</keyword>
<reference evidence="20 21" key="1">
    <citation type="submission" date="2013-11" db="EMBL/GenBank/DDBJ databases">
        <title>The Damaraland mole rat (Fukomys damarensis) genome and evolution of African mole rats.</title>
        <authorList>
            <person name="Gladyshev V.N."/>
            <person name="Fang X."/>
        </authorList>
    </citation>
    <scope>NUCLEOTIDE SEQUENCE [LARGE SCALE GENOMIC DNA]</scope>
    <source>
        <tissue evidence="20">Liver</tissue>
    </source>
</reference>
<keyword evidence="5 20" id="KW-0640">Prion</keyword>
<evidence type="ECO:0000256" key="9">
    <source>
        <dbReference type="ARBA" id="ARBA00023087"/>
    </source>
</evidence>
<evidence type="ECO:0000256" key="7">
    <source>
        <dbReference type="ARBA" id="ARBA00022729"/>
    </source>
</evidence>
<keyword evidence="7 18" id="KW-0732">Signal</keyword>
<comment type="subcellular location">
    <subcellularLocation>
        <location evidence="1">Cell membrane</location>
        <topology evidence="1">Lipid-anchor</topology>
        <topology evidence="1">GPI-anchor</topology>
    </subcellularLocation>
</comment>
<evidence type="ECO:0000313" key="20">
    <source>
        <dbReference type="EMBL" id="KFO22193.1"/>
    </source>
</evidence>
<dbReference type="GO" id="GO:0007338">
    <property type="term" value="P:single fertilization"/>
    <property type="evidence" value="ECO:0007669"/>
    <property type="project" value="UniProtKB-KW"/>
</dbReference>
<evidence type="ECO:0000256" key="18">
    <source>
        <dbReference type="SAM" id="SignalP"/>
    </source>
</evidence>
<evidence type="ECO:0000256" key="5">
    <source>
        <dbReference type="ARBA" id="ARBA00022678"/>
    </source>
</evidence>
<organism evidence="20 21">
    <name type="scientific">Fukomys damarensis</name>
    <name type="common">Damaraland mole rat</name>
    <name type="synonym">Cryptomys damarensis</name>
    <dbReference type="NCBI Taxonomy" id="885580"/>
    <lineage>
        <taxon>Eukaryota</taxon>
        <taxon>Metazoa</taxon>
        <taxon>Chordata</taxon>
        <taxon>Craniata</taxon>
        <taxon>Vertebrata</taxon>
        <taxon>Euteleostomi</taxon>
        <taxon>Mammalia</taxon>
        <taxon>Eutheria</taxon>
        <taxon>Euarchontoglires</taxon>
        <taxon>Glires</taxon>
        <taxon>Rodentia</taxon>
        <taxon>Hystricomorpha</taxon>
        <taxon>Bathyergidae</taxon>
        <taxon>Fukomys</taxon>
    </lineage>
</organism>
<keyword evidence="13" id="KW-0278">Fertilization</keyword>
<dbReference type="GO" id="GO:0009897">
    <property type="term" value="C:external side of plasma membrane"/>
    <property type="evidence" value="ECO:0007669"/>
    <property type="project" value="UniProtKB-ARBA"/>
</dbReference>
<name>A0A091CVS2_FUKDA</name>
<dbReference type="EMBL" id="KN124112">
    <property type="protein sequence ID" value="KFO22193.1"/>
    <property type="molecule type" value="Genomic_DNA"/>
</dbReference>
<evidence type="ECO:0000256" key="16">
    <source>
        <dbReference type="ARBA" id="ARBA00073809"/>
    </source>
</evidence>
<sequence>MKTPLGVWVLAVVCVLLFCHLSPVTARGIKHRIKWGRKPAPSPPQQVTEARVATTRPGSFIRQGRKLDIDFGAEGNRYYEANYWQFPDGIHYDGCSEANVTREMLVTGCINATQAANQAEFSREKQDNRIYQRVLWRLIKELCSVKHCDFWMERGAGFRGAVDQPVMLCLLVFVWGLVK</sequence>
<evidence type="ECO:0000256" key="3">
    <source>
        <dbReference type="ARBA" id="ARBA00022475"/>
    </source>
</evidence>
<dbReference type="InterPro" id="IPR036924">
    <property type="entry name" value="Prion/Doppel_b-ribbon_dom_sf"/>
</dbReference>
<comment type="function">
    <text evidence="15">Required for normal acrosome reaction and for normal male fertility. Can bind Cu(2+).</text>
</comment>
<evidence type="ECO:0000256" key="14">
    <source>
        <dbReference type="ARBA" id="ARBA00023288"/>
    </source>
</evidence>
<keyword evidence="9" id="KW-0034">Amyloid</keyword>
<keyword evidence="14" id="KW-0449">Lipoprotein</keyword>
<comment type="similarity">
    <text evidence="2">Belongs to the prion family.</text>
</comment>
<keyword evidence="6" id="KW-0479">Metal-binding</keyword>
<keyword evidence="8" id="KW-0186">Copper</keyword>
<gene>
    <name evidence="20" type="ORF">H920_16432</name>
</gene>